<evidence type="ECO:0000313" key="10">
    <source>
        <dbReference type="EMBL" id="XBH10295.1"/>
    </source>
</evidence>
<dbReference type="Gene3D" id="3.30.565.10">
    <property type="entry name" value="Histidine kinase-like ATPase, C-terminal domain"/>
    <property type="match status" value="1"/>
</dbReference>
<dbReference type="EMBL" id="CP121194">
    <property type="protein sequence ID" value="XBH10295.1"/>
    <property type="molecule type" value="Genomic_DNA"/>
</dbReference>
<evidence type="ECO:0000256" key="8">
    <source>
        <dbReference type="ARBA" id="ARBA00023012"/>
    </source>
</evidence>
<evidence type="ECO:0000259" key="9">
    <source>
        <dbReference type="PROSITE" id="PS50109"/>
    </source>
</evidence>
<dbReference type="InterPro" id="IPR003594">
    <property type="entry name" value="HATPase_dom"/>
</dbReference>
<dbReference type="Gene3D" id="1.10.287.130">
    <property type="match status" value="1"/>
</dbReference>
<evidence type="ECO:0000313" key="11">
    <source>
        <dbReference type="EMBL" id="XBH13731.1"/>
    </source>
</evidence>
<dbReference type="SMART" id="SM00387">
    <property type="entry name" value="HATPase_c"/>
    <property type="match status" value="1"/>
</dbReference>
<dbReference type="InterPro" id="IPR003661">
    <property type="entry name" value="HisK_dim/P_dom"/>
</dbReference>
<dbReference type="InterPro" id="IPR004358">
    <property type="entry name" value="Sig_transdc_His_kin-like_C"/>
</dbReference>
<dbReference type="SMART" id="SM00388">
    <property type="entry name" value="HisKA"/>
    <property type="match status" value="1"/>
</dbReference>
<dbReference type="PRINTS" id="PR00344">
    <property type="entry name" value="BCTRLSENSOR"/>
</dbReference>
<dbReference type="KEGG" id="epl:P4G45_00820"/>
<gene>
    <name evidence="10" type="ORF">P4G45_00820</name>
    <name evidence="11" type="ORF">P8936_00820</name>
</gene>
<dbReference type="Pfam" id="PF02518">
    <property type="entry name" value="HATPase_c"/>
    <property type="match status" value="1"/>
</dbReference>
<dbReference type="InterPro" id="IPR036890">
    <property type="entry name" value="HATPase_C_sf"/>
</dbReference>
<keyword evidence="4" id="KW-0808">Transferase</keyword>
<comment type="catalytic activity">
    <reaction evidence="1">
        <text>ATP + protein L-histidine = ADP + protein N-phospho-L-histidine.</text>
        <dbReference type="EC" id="2.7.13.3"/>
    </reaction>
</comment>
<evidence type="ECO:0000256" key="2">
    <source>
        <dbReference type="ARBA" id="ARBA00012438"/>
    </source>
</evidence>
<dbReference type="PANTHER" id="PTHR43065">
    <property type="entry name" value="SENSOR HISTIDINE KINASE"/>
    <property type="match status" value="1"/>
</dbReference>
<keyword evidence="3" id="KW-0597">Phosphoprotein</keyword>
<keyword evidence="5" id="KW-0547">Nucleotide-binding</keyword>
<keyword evidence="6 10" id="KW-0418">Kinase</keyword>
<dbReference type="SUPFAM" id="SSF47384">
    <property type="entry name" value="Homodimeric domain of signal transducing histidine kinase"/>
    <property type="match status" value="1"/>
</dbReference>
<dbReference type="EC" id="2.7.13.3" evidence="2"/>
<reference evidence="10" key="1">
    <citation type="submission" date="2023-03" db="EMBL/GenBank/DDBJ databases">
        <title>Edaphobacter sp.</title>
        <authorList>
            <person name="Huber K.J."/>
            <person name="Papendorf J."/>
            <person name="Pilke C."/>
            <person name="Bunk B."/>
            <person name="Sproeer C."/>
            <person name="Pester M."/>
        </authorList>
    </citation>
    <scope>NUCLEOTIDE SEQUENCE</scope>
    <source>
        <strain evidence="10">DSM 109919</strain>
        <strain evidence="11">DSM 109920</strain>
    </source>
</reference>
<evidence type="ECO:0000256" key="6">
    <source>
        <dbReference type="ARBA" id="ARBA00022777"/>
    </source>
</evidence>
<accession>A0AAU7CZF7</accession>
<dbReference type="AlphaFoldDB" id="A0AAU7CZF7"/>
<keyword evidence="7" id="KW-0067">ATP-binding</keyword>
<proteinExistence type="predicted"/>
<organism evidence="10">
    <name type="scientific">Edaphobacter paludis</name>
    <dbReference type="NCBI Taxonomy" id="3035702"/>
    <lineage>
        <taxon>Bacteria</taxon>
        <taxon>Pseudomonadati</taxon>
        <taxon>Acidobacteriota</taxon>
        <taxon>Terriglobia</taxon>
        <taxon>Terriglobales</taxon>
        <taxon>Acidobacteriaceae</taxon>
        <taxon>Edaphobacter</taxon>
    </lineage>
</organism>
<dbReference type="SUPFAM" id="SSF55874">
    <property type="entry name" value="ATPase domain of HSP90 chaperone/DNA topoisomerase II/histidine kinase"/>
    <property type="match status" value="1"/>
</dbReference>
<dbReference type="PROSITE" id="PS50109">
    <property type="entry name" value="HIS_KIN"/>
    <property type="match status" value="1"/>
</dbReference>
<dbReference type="CDD" id="cd00082">
    <property type="entry name" value="HisKA"/>
    <property type="match status" value="1"/>
</dbReference>
<protein>
    <recommendedName>
        <fullName evidence="2">histidine kinase</fullName>
        <ecNumber evidence="2">2.7.13.3</ecNumber>
    </recommendedName>
</protein>
<dbReference type="InterPro" id="IPR005467">
    <property type="entry name" value="His_kinase_dom"/>
</dbReference>
<dbReference type="SUPFAM" id="SSF55781">
    <property type="entry name" value="GAF domain-like"/>
    <property type="match status" value="1"/>
</dbReference>
<accession>A0AAU7D8N2</accession>
<dbReference type="GO" id="GO:0000155">
    <property type="term" value="F:phosphorelay sensor kinase activity"/>
    <property type="evidence" value="ECO:0007669"/>
    <property type="project" value="InterPro"/>
</dbReference>
<evidence type="ECO:0000256" key="7">
    <source>
        <dbReference type="ARBA" id="ARBA00022840"/>
    </source>
</evidence>
<name>A0AAU7CZF7_9BACT</name>
<dbReference type="RefSeq" id="WP_348267801.1">
    <property type="nucleotide sequence ID" value="NZ_CP121194.1"/>
</dbReference>
<dbReference type="InterPro" id="IPR036097">
    <property type="entry name" value="HisK_dim/P_sf"/>
</dbReference>
<evidence type="ECO:0000256" key="1">
    <source>
        <dbReference type="ARBA" id="ARBA00000085"/>
    </source>
</evidence>
<feature type="domain" description="Histidine kinase" evidence="9">
    <location>
        <begin position="202"/>
        <end position="410"/>
    </location>
</feature>
<sequence>MGHERRLHAMERRRDRRIRDEFEAYARLDTGHGGDFRELAKRVCRLVAGKSAFQRVAMMAQDATGGMYVASSVGMEEITVRALQAWAERVRDESAEEGATSDGAGIRVGEKSFAVVLGKDSADVGCGRAIIIPIQSSTGKLLGALAVCADRLMSLRRETVKEAIPPLEALAVKLGRAIENAEVVKQLRQAEKLASYSLLVTGVAHALNNPLTCVLQSAERIANTAKETRVRAAAETIVHEARRMQQTIQDMANFERYGARMDESVEIAGLVRELVSDCQKKLEDRGVLLVVDADDDVSAVRGNGYSLRLVLEHLLTNAAQAIARSGDDDREREIRISVNHGEGSVQMMVSDTGPGFKQPERLFEPFQPGGGAGMGLAICYGIVREHGGEISAFNLHPYGASVVVELPLEENLSHNFSGEAQEVA</sequence>
<keyword evidence="8" id="KW-0902">Two-component regulatory system</keyword>
<evidence type="ECO:0000256" key="3">
    <source>
        <dbReference type="ARBA" id="ARBA00022553"/>
    </source>
</evidence>
<dbReference type="GO" id="GO:0005524">
    <property type="term" value="F:ATP binding"/>
    <property type="evidence" value="ECO:0007669"/>
    <property type="project" value="UniProtKB-KW"/>
</dbReference>
<evidence type="ECO:0000256" key="5">
    <source>
        <dbReference type="ARBA" id="ARBA00022741"/>
    </source>
</evidence>
<dbReference type="Pfam" id="PF00512">
    <property type="entry name" value="HisKA"/>
    <property type="match status" value="1"/>
</dbReference>
<dbReference type="PANTHER" id="PTHR43065:SF10">
    <property type="entry name" value="PEROXIDE STRESS-ACTIVATED HISTIDINE KINASE MAK3"/>
    <property type="match status" value="1"/>
</dbReference>
<dbReference type="EMBL" id="CP121195">
    <property type="protein sequence ID" value="XBH13731.1"/>
    <property type="molecule type" value="Genomic_DNA"/>
</dbReference>
<evidence type="ECO:0000256" key="4">
    <source>
        <dbReference type="ARBA" id="ARBA00022679"/>
    </source>
</evidence>